<dbReference type="Pfam" id="PF00294">
    <property type="entry name" value="PfkB"/>
    <property type="match status" value="1"/>
</dbReference>
<keyword evidence="5" id="KW-0067">ATP-binding</keyword>
<dbReference type="EMBL" id="BSRI01000001">
    <property type="protein sequence ID" value="GLV53644.1"/>
    <property type="molecule type" value="Genomic_DNA"/>
</dbReference>
<evidence type="ECO:0000256" key="3">
    <source>
        <dbReference type="ARBA" id="ARBA00022741"/>
    </source>
</evidence>
<evidence type="ECO:0000256" key="1">
    <source>
        <dbReference type="ARBA" id="ARBA00010688"/>
    </source>
</evidence>
<dbReference type="InterPro" id="IPR002173">
    <property type="entry name" value="Carboh/pur_kinase_PfkB_CS"/>
</dbReference>
<comment type="similarity">
    <text evidence="1">Belongs to the carbohydrate kinase PfkB family.</text>
</comment>
<evidence type="ECO:0000259" key="6">
    <source>
        <dbReference type="Pfam" id="PF00294"/>
    </source>
</evidence>
<keyword evidence="3" id="KW-0547">Nucleotide-binding</keyword>
<keyword evidence="4" id="KW-0418">Kinase</keyword>
<evidence type="ECO:0000256" key="4">
    <source>
        <dbReference type="ARBA" id="ARBA00022777"/>
    </source>
</evidence>
<dbReference type="SUPFAM" id="SSF53613">
    <property type="entry name" value="Ribokinase-like"/>
    <property type="match status" value="1"/>
</dbReference>
<dbReference type="Gene3D" id="3.40.1190.20">
    <property type="match status" value="1"/>
</dbReference>
<dbReference type="InterPro" id="IPR029056">
    <property type="entry name" value="Ribokinase-like"/>
</dbReference>
<keyword evidence="2" id="KW-0808">Transferase</keyword>
<dbReference type="Proteomes" id="UP001344906">
    <property type="component" value="Unassembled WGS sequence"/>
</dbReference>
<proteinExistence type="inferred from homology"/>
<dbReference type="InterPro" id="IPR050306">
    <property type="entry name" value="PfkB_Carbo_kinase"/>
</dbReference>
<gene>
    <name evidence="7" type="primary">frk</name>
    <name evidence="7" type="ORF">KDH_04960</name>
</gene>
<name>A0ABQ6FJ35_9CHLR</name>
<keyword evidence="8" id="KW-1185">Reference proteome</keyword>
<reference evidence="7 8" key="1">
    <citation type="submission" date="2023-02" db="EMBL/GenBank/DDBJ databases">
        <title>Dictyobacter halimunensis sp. nov., a new member of the class Ktedonobacteria from forest soil in a geothermal area.</title>
        <authorList>
            <person name="Rachmania M.K."/>
            <person name="Ningsih F."/>
            <person name="Sakai Y."/>
            <person name="Yabe S."/>
            <person name="Yokota A."/>
            <person name="Sjamsuridzal W."/>
        </authorList>
    </citation>
    <scope>NUCLEOTIDE SEQUENCE [LARGE SCALE GENOMIC DNA]</scope>
    <source>
        <strain evidence="7 8">S3.2.2.5</strain>
    </source>
</reference>
<evidence type="ECO:0000256" key="5">
    <source>
        <dbReference type="ARBA" id="ARBA00022840"/>
    </source>
</evidence>
<evidence type="ECO:0000256" key="2">
    <source>
        <dbReference type="ARBA" id="ARBA00022679"/>
    </source>
</evidence>
<protein>
    <submittedName>
        <fullName evidence="7">Fructokinase</fullName>
    </submittedName>
</protein>
<dbReference type="RefSeq" id="WP_338247355.1">
    <property type="nucleotide sequence ID" value="NZ_BSRI01000001.1"/>
</dbReference>
<evidence type="ECO:0000313" key="8">
    <source>
        <dbReference type="Proteomes" id="UP001344906"/>
    </source>
</evidence>
<dbReference type="InterPro" id="IPR011611">
    <property type="entry name" value="PfkB_dom"/>
</dbReference>
<evidence type="ECO:0000313" key="7">
    <source>
        <dbReference type="EMBL" id="GLV53644.1"/>
    </source>
</evidence>
<dbReference type="PANTHER" id="PTHR43085">
    <property type="entry name" value="HEXOKINASE FAMILY MEMBER"/>
    <property type="match status" value="1"/>
</dbReference>
<dbReference type="PROSITE" id="PS00584">
    <property type="entry name" value="PFKB_KINASES_2"/>
    <property type="match status" value="1"/>
</dbReference>
<feature type="domain" description="Carbohydrate kinase PfkB" evidence="6">
    <location>
        <begin position="4"/>
        <end position="306"/>
    </location>
</feature>
<dbReference type="CDD" id="cd01167">
    <property type="entry name" value="bac_FRK"/>
    <property type="match status" value="1"/>
</dbReference>
<accession>A0ABQ6FJ35</accession>
<sequence length="320" mass="34597">MRSFITCMGECLIDFLLMPGNGKNDEFRAYPAGSPLNIAVGVARLGQPSAFASKISNDYFGRRLRAYIEENGIDPRYLSTDEAHSTLAFVAMEAGQASFDFYGEGTADALMTQEDLHDSLFAETRLLQIGSVSLLRGTTPDTVLHTFGRLKGQALLSLDPNIRPSLVKDEAAYRALLQKLISLTDLLKLSDADLEWLMPGQTPEAALPQLSEQGPALVVITRGAAGAIAMRKVGTPIQIPGFNIEVRDTIGAGDTFCAGLLTYLADHEILTHDELAGINDDELTSMLRFAAAAAALNCLREGADPPAREEVEQFLIQHNA</sequence>
<dbReference type="PANTHER" id="PTHR43085:SF1">
    <property type="entry name" value="PSEUDOURIDINE KINASE-RELATED"/>
    <property type="match status" value="1"/>
</dbReference>
<comment type="caution">
    <text evidence="7">The sequence shown here is derived from an EMBL/GenBank/DDBJ whole genome shotgun (WGS) entry which is preliminary data.</text>
</comment>
<organism evidence="7 8">
    <name type="scientific">Dictyobacter halimunensis</name>
    <dbReference type="NCBI Taxonomy" id="3026934"/>
    <lineage>
        <taxon>Bacteria</taxon>
        <taxon>Bacillati</taxon>
        <taxon>Chloroflexota</taxon>
        <taxon>Ktedonobacteria</taxon>
        <taxon>Ktedonobacterales</taxon>
        <taxon>Dictyobacteraceae</taxon>
        <taxon>Dictyobacter</taxon>
    </lineage>
</organism>